<dbReference type="KEGG" id="mng:MNEG_10070"/>
<evidence type="ECO:0000313" key="2">
    <source>
        <dbReference type="Proteomes" id="UP000054498"/>
    </source>
</evidence>
<dbReference type="EMBL" id="KK102386">
    <property type="protein sequence ID" value="KIY97891.1"/>
    <property type="molecule type" value="Genomic_DNA"/>
</dbReference>
<dbReference type="AlphaFoldDB" id="A0A0D2MAB0"/>
<accession>A0A0D2MAB0</accession>
<dbReference type="RefSeq" id="XP_013896911.1">
    <property type="nucleotide sequence ID" value="XM_014041457.1"/>
</dbReference>
<dbReference type="GeneID" id="25727196"/>
<proteinExistence type="predicted"/>
<dbReference type="OrthoDB" id="525839at2759"/>
<gene>
    <name evidence="1" type="ORF">MNEG_10070</name>
</gene>
<name>A0A0D2MAB0_9CHLO</name>
<protein>
    <submittedName>
        <fullName evidence="1">Uncharacterized protein</fullName>
    </submittedName>
</protein>
<reference evidence="1 2" key="1">
    <citation type="journal article" date="2013" name="BMC Genomics">
        <title>Reconstruction of the lipid metabolism for the microalga Monoraphidium neglectum from its genome sequence reveals characteristics suitable for biofuel production.</title>
        <authorList>
            <person name="Bogen C."/>
            <person name="Al-Dilaimi A."/>
            <person name="Albersmeier A."/>
            <person name="Wichmann J."/>
            <person name="Grundmann M."/>
            <person name="Rupp O."/>
            <person name="Lauersen K.J."/>
            <person name="Blifernez-Klassen O."/>
            <person name="Kalinowski J."/>
            <person name="Goesmann A."/>
            <person name="Mussgnug J.H."/>
            <person name="Kruse O."/>
        </authorList>
    </citation>
    <scope>NUCLEOTIDE SEQUENCE [LARGE SCALE GENOMIC DNA]</scope>
    <source>
        <strain evidence="1 2">SAG 48.87</strain>
    </source>
</reference>
<evidence type="ECO:0000313" key="1">
    <source>
        <dbReference type="EMBL" id="KIY97891.1"/>
    </source>
</evidence>
<dbReference type="Proteomes" id="UP000054498">
    <property type="component" value="Unassembled WGS sequence"/>
</dbReference>
<keyword evidence="2" id="KW-1185">Reference proteome</keyword>
<sequence length="190" mass="20960">MQSQHARFTARPRPQCLRFRTPARRPAASSPGARRFADAWSWCDVAPQAGDTLVRNTLRNGTKIRDIEKDAAARGIYTSFCGYFHVIPQEHKLTGNQFWYSDVPGRYAQWQQRGVKATVQSLATLPTAWLTAYNDYFAENGWEDAPAPGTAKERAFAPAAGRGAAAAAADDGGRRAPHWYSVRPPLVLAA</sequence>
<organism evidence="1 2">
    <name type="scientific">Monoraphidium neglectum</name>
    <dbReference type="NCBI Taxonomy" id="145388"/>
    <lineage>
        <taxon>Eukaryota</taxon>
        <taxon>Viridiplantae</taxon>
        <taxon>Chlorophyta</taxon>
        <taxon>core chlorophytes</taxon>
        <taxon>Chlorophyceae</taxon>
        <taxon>CS clade</taxon>
        <taxon>Sphaeropleales</taxon>
        <taxon>Selenastraceae</taxon>
        <taxon>Monoraphidium</taxon>
    </lineage>
</organism>